<dbReference type="EMBL" id="UYWX01003325">
    <property type="protein sequence ID" value="VDM23803.1"/>
    <property type="molecule type" value="Genomic_DNA"/>
</dbReference>
<feature type="compositionally biased region" description="Low complexity" evidence="1">
    <location>
        <begin position="44"/>
        <end position="53"/>
    </location>
</feature>
<gene>
    <name evidence="2" type="ORF">TTAC_LOCUS3937</name>
</gene>
<accession>A0A0R3WT62</accession>
<organism evidence="4">
    <name type="scientific">Hydatigena taeniaeformis</name>
    <name type="common">Feline tapeworm</name>
    <name type="synonym">Taenia taeniaeformis</name>
    <dbReference type="NCBI Taxonomy" id="6205"/>
    <lineage>
        <taxon>Eukaryota</taxon>
        <taxon>Metazoa</taxon>
        <taxon>Spiralia</taxon>
        <taxon>Lophotrochozoa</taxon>
        <taxon>Platyhelminthes</taxon>
        <taxon>Cestoda</taxon>
        <taxon>Eucestoda</taxon>
        <taxon>Cyclophyllidea</taxon>
        <taxon>Taeniidae</taxon>
        <taxon>Hydatigera</taxon>
    </lineage>
</organism>
<feature type="region of interest" description="Disordered" evidence="1">
    <location>
        <begin position="155"/>
        <end position="174"/>
    </location>
</feature>
<feature type="region of interest" description="Disordered" evidence="1">
    <location>
        <begin position="1"/>
        <end position="141"/>
    </location>
</feature>
<reference evidence="4" key="1">
    <citation type="submission" date="2017-02" db="UniProtKB">
        <authorList>
            <consortium name="WormBaseParasite"/>
        </authorList>
    </citation>
    <scope>IDENTIFICATION</scope>
</reference>
<proteinExistence type="predicted"/>
<sequence length="214" mass="22229">MGADISVGKPMNGADSSYANILPSVKTGGGAVPPTTQSLRDQSADQAQAQAQPLPDPPAFLHHISNDSISSPWGIPPQAESSPAPLPSSVSASATPSPTQPLFVNHHREPIRPSVRPNSSRQQSQQQQQQNFPTLKTQRMMRAAPSAAIMLGECGGASGGTGGGGGSSSQSDVNAAAADGDVCLDAIYSFGALKRLCARHMKELEQEKHRLKAS</sequence>
<feature type="compositionally biased region" description="Low complexity" evidence="1">
    <location>
        <begin position="119"/>
        <end position="130"/>
    </location>
</feature>
<name>A0A0R3WT62_HYDTA</name>
<reference evidence="2 3" key="2">
    <citation type="submission" date="2018-11" db="EMBL/GenBank/DDBJ databases">
        <authorList>
            <consortium name="Pathogen Informatics"/>
        </authorList>
    </citation>
    <scope>NUCLEOTIDE SEQUENCE [LARGE SCALE GENOMIC DNA]</scope>
</reference>
<protein>
    <submittedName>
        <fullName evidence="2 4">Uncharacterized protein</fullName>
    </submittedName>
</protein>
<dbReference type="STRING" id="6205.A0A0R3WT62"/>
<evidence type="ECO:0000256" key="1">
    <source>
        <dbReference type="SAM" id="MobiDB-lite"/>
    </source>
</evidence>
<dbReference type="AlphaFoldDB" id="A0A0R3WT62"/>
<dbReference type="Proteomes" id="UP000274429">
    <property type="component" value="Unassembled WGS sequence"/>
</dbReference>
<feature type="compositionally biased region" description="Low complexity" evidence="1">
    <location>
        <begin position="76"/>
        <end position="102"/>
    </location>
</feature>
<evidence type="ECO:0000313" key="3">
    <source>
        <dbReference type="Proteomes" id="UP000274429"/>
    </source>
</evidence>
<feature type="compositionally biased region" description="Gly residues" evidence="1">
    <location>
        <begin position="155"/>
        <end position="167"/>
    </location>
</feature>
<keyword evidence="3" id="KW-1185">Reference proteome</keyword>
<evidence type="ECO:0000313" key="4">
    <source>
        <dbReference type="WBParaSite" id="TTAC_0000395201-mRNA-1"/>
    </source>
</evidence>
<dbReference type="WBParaSite" id="TTAC_0000395201-mRNA-1">
    <property type="protein sequence ID" value="TTAC_0000395201-mRNA-1"/>
    <property type="gene ID" value="TTAC_0000395201"/>
</dbReference>
<evidence type="ECO:0000313" key="2">
    <source>
        <dbReference type="EMBL" id="VDM23803.1"/>
    </source>
</evidence>